<feature type="non-terminal residue" evidence="2">
    <location>
        <position position="213"/>
    </location>
</feature>
<gene>
    <name evidence="2" type="ORF">T265_13721</name>
</gene>
<organism evidence="2 3">
    <name type="scientific">Opisthorchis viverrini</name>
    <name type="common">Southeast Asian liver fluke</name>
    <dbReference type="NCBI Taxonomy" id="6198"/>
    <lineage>
        <taxon>Eukaryota</taxon>
        <taxon>Metazoa</taxon>
        <taxon>Spiralia</taxon>
        <taxon>Lophotrochozoa</taxon>
        <taxon>Platyhelminthes</taxon>
        <taxon>Trematoda</taxon>
        <taxon>Digenea</taxon>
        <taxon>Opisthorchiida</taxon>
        <taxon>Opisthorchiata</taxon>
        <taxon>Opisthorchiidae</taxon>
        <taxon>Opisthorchis</taxon>
    </lineage>
</organism>
<keyword evidence="3" id="KW-1185">Reference proteome</keyword>
<dbReference type="PANTHER" id="PTHR21301">
    <property type="entry name" value="REVERSE TRANSCRIPTASE"/>
    <property type="match status" value="1"/>
</dbReference>
<sequence>MTELSTQHPVIDISQQWSLACSLRAFCSARNNLIDWNLFIKETTHKVAENSSKPMTRFRPSSSGSSGRRSSRVSVKLMFNLNPNWTVFEKYTHLQTNLVFTRDSTKSLFTFGGQTYQQLKGTAMGSPISGLIAEAVMQRIERAVLPIINPKLGIRYVDDTFVVMKRNSVHDARELLNTTFDDIKFTIELERNNRLPFLDVLVNRKVDGTLETC</sequence>
<evidence type="ECO:0000313" key="3">
    <source>
        <dbReference type="Proteomes" id="UP000054324"/>
    </source>
</evidence>
<dbReference type="EMBL" id="KL596714">
    <property type="protein sequence ID" value="KER27787.1"/>
    <property type="molecule type" value="Genomic_DNA"/>
</dbReference>
<dbReference type="STRING" id="6198.A0A074ZPQ3"/>
<reference evidence="2 3" key="1">
    <citation type="submission" date="2013-11" db="EMBL/GenBank/DDBJ databases">
        <title>Opisthorchis viverrini - life in the bile duct.</title>
        <authorList>
            <person name="Young N.D."/>
            <person name="Nagarajan N."/>
            <person name="Lin S.J."/>
            <person name="Korhonen P.K."/>
            <person name="Jex A.R."/>
            <person name="Hall R.S."/>
            <person name="Safavi-Hemami H."/>
            <person name="Kaewkong W."/>
            <person name="Bertrand D."/>
            <person name="Gao S."/>
            <person name="Seet Q."/>
            <person name="Wongkham S."/>
            <person name="Teh B.T."/>
            <person name="Wongkham C."/>
            <person name="Intapan P.M."/>
            <person name="Maleewong W."/>
            <person name="Yang X."/>
            <person name="Hu M."/>
            <person name="Wang Z."/>
            <person name="Hofmann A."/>
            <person name="Sternberg P.W."/>
            <person name="Tan P."/>
            <person name="Wang J."/>
            <person name="Gasser R.B."/>
        </authorList>
    </citation>
    <scope>NUCLEOTIDE SEQUENCE [LARGE SCALE GENOMIC DNA]</scope>
</reference>
<dbReference type="CDD" id="cd00304">
    <property type="entry name" value="RT_like"/>
    <property type="match status" value="1"/>
</dbReference>
<dbReference type="PANTHER" id="PTHR21301:SF10">
    <property type="entry name" value="REVERSE TRANSCRIPTASE DOMAIN-CONTAINING PROTEIN"/>
    <property type="match status" value="1"/>
</dbReference>
<dbReference type="OrthoDB" id="6259957at2759"/>
<feature type="region of interest" description="Disordered" evidence="1">
    <location>
        <begin position="50"/>
        <end position="69"/>
    </location>
</feature>
<dbReference type="AlphaFoldDB" id="A0A074ZPQ3"/>
<dbReference type="RefSeq" id="XP_009168458.1">
    <property type="nucleotide sequence ID" value="XM_009170194.1"/>
</dbReference>
<evidence type="ECO:0008006" key="4">
    <source>
        <dbReference type="Google" id="ProtNLM"/>
    </source>
</evidence>
<dbReference type="Proteomes" id="UP000054324">
    <property type="component" value="Unassembled WGS sequence"/>
</dbReference>
<accession>A0A074ZPQ3</accession>
<name>A0A074ZPQ3_OPIVI</name>
<dbReference type="GeneID" id="20327888"/>
<evidence type="ECO:0000256" key="1">
    <source>
        <dbReference type="SAM" id="MobiDB-lite"/>
    </source>
</evidence>
<dbReference type="CTD" id="20327888"/>
<proteinExistence type="predicted"/>
<protein>
    <recommendedName>
        <fullName evidence="4">Reverse transcriptase domain-containing protein</fullName>
    </recommendedName>
</protein>
<evidence type="ECO:0000313" key="2">
    <source>
        <dbReference type="EMBL" id="KER27787.1"/>
    </source>
</evidence>
<dbReference type="KEGG" id="ovi:T265_13721"/>